<dbReference type="STRING" id="217031.ABB05_16335"/>
<name>A0A177ZJL6_9BACI</name>
<gene>
    <name evidence="1" type="ORF">ABB05_16335</name>
</gene>
<dbReference type="RefSeq" id="WP_064468541.1">
    <property type="nucleotide sequence ID" value="NZ_JAGGKH010000009.1"/>
</dbReference>
<dbReference type="PATRIC" id="fig|217031.6.peg.3533"/>
<dbReference type="SUPFAM" id="SSF55781">
    <property type="entry name" value="GAF domain-like"/>
    <property type="match status" value="1"/>
</dbReference>
<evidence type="ECO:0000313" key="2">
    <source>
        <dbReference type="Proteomes" id="UP000077881"/>
    </source>
</evidence>
<dbReference type="InterPro" id="IPR029016">
    <property type="entry name" value="GAF-like_dom_sf"/>
</dbReference>
<dbReference type="Proteomes" id="UP000077881">
    <property type="component" value="Unassembled WGS sequence"/>
</dbReference>
<proteinExistence type="predicted"/>
<dbReference type="OrthoDB" id="2360948at2"/>
<dbReference type="AlphaFoldDB" id="A0A177ZJL6"/>
<dbReference type="Gene3D" id="3.30.450.40">
    <property type="match status" value="1"/>
</dbReference>
<reference evidence="1 2" key="1">
    <citation type="submission" date="2015-05" db="EMBL/GenBank/DDBJ databases">
        <title>Comparison of genome.</title>
        <authorList>
            <person name="Zheng Z."/>
            <person name="Sun M."/>
        </authorList>
    </citation>
    <scope>NUCLEOTIDE SEQUENCE [LARGE SCALE GENOMIC DNA]</scope>
    <source>
        <strain evidence="1 2">G25-74</strain>
    </source>
</reference>
<sequence>MKERQAKYQTEVNQLKDRYQFDLVSLALTQSVEDQFVLKWKYAAGNLNDRYKRITLYSGKGIAGIVFKTGKSLVIENIHKEIHGKDLFNYPIVMSESLQSIGAIPLWANHRVEGVLLVGYRNDQVITAPLIEQLQNEIAAVFQPFTGREMLPCE</sequence>
<organism evidence="1 2">
    <name type="scientific">Lederbergia galactosidilytica</name>
    <dbReference type="NCBI Taxonomy" id="217031"/>
    <lineage>
        <taxon>Bacteria</taxon>
        <taxon>Bacillati</taxon>
        <taxon>Bacillota</taxon>
        <taxon>Bacilli</taxon>
        <taxon>Bacillales</taxon>
        <taxon>Bacillaceae</taxon>
        <taxon>Lederbergia</taxon>
    </lineage>
</organism>
<comment type="caution">
    <text evidence="1">The sequence shown here is derived from an EMBL/GenBank/DDBJ whole genome shotgun (WGS) entry which is preliminary data.</text>
</comment>
<evidence type="ECO:0000313" key="1">
    <source>
        <dbReference type="EMBL" id="OAK68132.1"/>
    </source>
</evidence>
<protein>
    <submittedName>
        <fullName evidence="1">Control of nitrate reduction</fullName>
    </submittedName>
</protein>
<keyword evidence="2" id="KW-1185">Reference proteome</keyword>
<dbReference type="EMBL" id="LDJR01000057">
    <property type="protein sequence ID" value="OAK68132.1"/>
    <property type="molecule type" value="Genomic_DNA"/>
</dbReference>
<accession>A0A177ZJL6</accession>